<keyword evidence="9" id="KW-1185">Reference proteome</keyword>
<proteinExistence type="inferred from homology"/>
<evidence type="ECO:0000256" key="4">
    <source>
        <dbReference type="ARBA" id="ARBA00022833"/>
    </source>
</evidence>
<dbReference type="EMBL" id="AP025591">
    <property type="protein sequence ID" value="BDG05622.1"/>
    <property type="molecule type" value="Genomic_DNA"/>
</dbReference>
<comment type="cofactor">
    <cofactor evidence="1 6">
        <name>Zn(2+)</name>
        <dbReference type="ChEBI" id="CHEBI:29105"/>
    </cofactor>
</comment>
<evidence type="ECO:0000256" key="5">
    <source>
        <dbReference type="ARBA" id="ARBA00023002"/>
    </source>
</evidence>
<dbReference type="InterPro" id="IPR036291">
    <property type="entry name" value="NAD(P)-bd_dom_sf"/>
</dbReference>
<keyword evidence="3 6" id="KW-0479">Metal-binding</keyword>
<gene>
    <name evidence="8" type="ORF">AMOR_46180</name>
</gene>
<dbReference type="RefSeq" id="WP_248354620.1">
    <property type="nucleotide sequence ID" value="NZ_AP025591.1"/>
</dbReference>
<organism evidence="8 9">
    <name type="scientific">Anaeromyxobacter oryzae</name>
    <dbReference type="NCBI Taxonomy" id="2918170"/>
    <lineage>
        <taxon>Bacteria</taxon>
        <taxon>Pseudomonadati</taxon>
        <taxon>Myxococcota</taxon>
        <taxon>Myxococcia</taxon>
        <taxon>Myxococcales</taxon>
        <taxon>Cystobacterineae</taxon>
        <taxon>Anaeromyxobacteraceae</taxon>
        <taxon>Anaeromyxobacter</taxon>
    </lineage>
</organism>
<dbReference type="SUPFAM" id="SSF51735">
    <property type="entry name" value="NAD(P)-binding Rossmann-fold domains"/>
    <property type="match status" value="1"/>
</dbReference>
<dbReference type="PANTHER" id="PTHR42940:SF7">
    <property type="entry name" value="ALCOHOL DEHYDROGENASE-LIKE N-TERMINAL DOMAIN-CONTAINING PROTEIN"/>
    <property type="match status" value="1"/>
</dbReference>
<comment type="similarity">
    <text evidence="2 6">Belongs to the zinc-containing alcohol dehydrogenase family.</text>
</comment>
<evidence type="ECO:0000256" key="2">
    <source>
        <dbReference type="ARBA" id="ARBA00008072"/>
    </source>
</evidence>
<dbReference type="Gene3D" id="3.90.180.10">
    <property type="entry name" value="Medium-chain alcohol dehydrogenases, catalytic domain"/>
    <property type="match status" value="1"/>
</dbReference>
<dbReference type="SMART" id="SM00829">
    <property type="entry name" value="PKS_ER"/>
    <property type="match status" value="1"/>
</dbReference>
<dbReference type="Gene3D" id="3.40.50.720">
    <property type="entry name" value="NAD(P)-binding Rossmann-like Domain"/>
    <property type="match status" value="1"/>
</dbReference>
<dbReference type="CDD" id="cd08296">
    <property type="entry name" value="CAD_like"/>
    <property type="match status" value="1"/>
</dbReference>
<accession>A0ABN6MXB4</accession>
<dbReference type="SUPFAM" id="SSF50129">
    <property type="entry name" value="GroES-like"/>
    <property type="match status" value="1"/>
</dbReference>
<evidence type="ECO:0000256" key="6">
    <source>
        <dbReference type="RuleBase" id="RU361277"/>
    </source>
</evidence>
<dbReference type="InterPro" id="IPR013154">
    <property type="entry name" value="ADH-like_N"/>
</dbReference>
<keyword evidence="5" id="KW-0560">Oxidoreductase</keyword>
<evidence type="ECO:0000259" key="7">
    <source>
        <dbReference type="SMART" id="SM00829"/>
    </source>
</evidence>
<protein>
    <submittedName>
        <fullName evidence="8">Alcohol dehydrogenase</fullName>
    </submittedName>
</protein>
<sequence length="340" mass="35664">MARTMRAVEVTKPGAGFALVERPVPEPAAGRVRIAVDACGICHSDALVRDGTYPGLAYPRVPGHEVVGRVDAVGAGVTAWRPGQRVGVGWHGGHCFVCEACRSGDFIECERGLVCGISYDGGYAEFMVAPQEALAAIPDALDAVAAAPLLCAGVTTFNSLRHSDARAGDLVAVQGIGGLGHLGLQYARRLGFRTVALSRGADKRALALELGAHEYVDQETGDAAAALQKLGGARVVLATAPNAQLMSSLIDGLGRNGTLLVVGATADAIQVSPFQLIGRRRRVLGWPSGTAKDSEETLAFSALNAVASRNETFPLAQVNEAYQRMITNRARFRVVLQVGR</sequence>
<evidence type="ECO:0000313" key="8">
    <source>
        <dbReference type="EMBL" id="BDG05622.1"/>
    </source>
</evidence>
<dbReference type="Pfam" id="PF08240">
    <property type="entry name" value="ADH_N"/>
    <property type="match status" value="1"/>
</dbReference>
<reference evidence="9" key="1">
    <citation type="journal article" date="2022" name="Int. J. Syst. Evol. Microbiol.">
        <title>Anaeromyxobacter oryzae sp. nov., Anaeromyxobacter diazotrophicus sp. nov. and Anaeromyxobacter paludicola sp. nov., isolated from paddy soils.</title>
        <authorList>
            <person name="Itoh H."/>
            <person name="Xu Z."/>
            <person name="Mise K."/>
            <person name="Masuda Y."/>
            <person name="Ushijima N."/>
            <person name="Hayakawa C."/>
            <person name="Shiratori Y."/>
            <person name="Senoo K."/>
        </authorList>
    </citation>
    <scope>NUCLEOTIDE SEQUENCE [LARGE SCALE GENOMIC DNA]</scope>
    <source>
        <strain evidence="9">Red232</strain>
    </source>
</reference>
<evidence type="ECO:0000256" key="3">
    <source>
        <dbReference type="ARBA" id="ARBA00022723"/>
    </source>
</evidence>
<dbReference type="Pfam" id="PF00107">
    <property type="entry name" value="ADH_zinc_N"/>
    <property type="match status" value="1"/>
</dbReference>
<dbReference type="InterPro" id="IPR011032">
    <property type="entry name" value="GroES-like_sf"/>
</dbReference>
<evidence type="ECO:0000256" key="1">
    <source>
        <dbReference type="ARBA" id="ARBA00001947"/>
    </source>
</evidence>
<dbReference type="Proteomes" id="UP001162891">
    <property type="component" value="Chromosome"/>
</dbReference>
<keyword evidence="4 6" id="KW-0862">Zinc</keyword>
<dbReference type="InterPro" id="IPR013149">
    <property type="entry name" value="ADH-like_C"/>
</dbReference>
<dbReference type="PANTHER" id="PTHR42940">
    <property type="entry name" value="ALCOHOL DEHYDROGENASE 1-RELATED"/>
    <property type="match status" value="1"/>
</dbReference>
<dbReference type="PROSITE" id="PS00059">
    <property type="entry name" value="ADH_ZINC"/>
    <property type="match status" value="1"/>
</dbReference>
<feature type="domain" description="Enoyl reductase (ER)" evidence="7">
    <location>
        <begin position="14"/>
        <end position="336"/>
    </location>
</feature>
<dbReference type="InterPro" id="IPR002328">
    <property type="entry name" value="ADH_Zn_CS"/>
</dbReference>
<name>A0ABN6MXB4_9BACT</name>
<evidence type="ECO:0000313" key="9">
    <source>
        <dbReference type="Proteomes" id="UP001162891"/>
    </source>
</evidence>
<dbReference type="InterPro" id="IPR020843">
    <property type="entry name" value="ER"/>
</dbReference>